<sequence length="713" mass="70263">MEFASDFCLLSAVEAQPPSAATSAAAPAPPPPSNSRFSGVSSLGDLKSVLSGGNASLEATAPAGVAAALPAAGTNVVNVDFGTLAEAVPVMDIKPVSCKHCGAFASPLSELSQVTDTAGNTTCSWSCEFCGCTQALQVADMQACPATDGTSSCVVDYVIQAAPPSSTAKDTAGGAVIFAIDTSGSMCVTTEVQGAFKLRGAAADAAASLRGALRGEPLGDQRLPTQQQQQRRGGPVTYISRLQAVQAAVSAQLETMARDTPSARAGLITFSGDITVIGDAAAAAPTVVAGAALHDAHALADLGAACALTRGVGAARAALEARLFALSEGGPTALGPAAALGLAQAIACGAGSRLVVCTDGLANVGVGSLDGGGDAAPAFYEYLAGRAAQHGVIVDVVSIAGGGCDLETLGVMSDLTGGTVTRVDPLSLADNFATMLAEPLIAINVTVTLRAHRSVALRDTARRAVTNASALRSAPDAAAAPSAGAGAAEGGAAAAADALAGAAPASPAGSAAGSAAAAAAAAAIAVGNVTSETEMSFEYDIASDAAAALSAVPFQLAMEYTRPDGARCLRVSTARRPVTRDASAAAAAMHTAVVAAHGVRQSALLAREGQYAQSRAALRTWQGVVEDGLARGCDAADADRVRQRFQADAGALHAALGTAQAMEAAAGMAVEADEEGGGGGAAVAARRKNARRADDGLSITYSCKKASSKGYKG</sequence>
<dbReference type="SUPFAM" id="SSF81995">
    <property type="entry name" value="beta-sandwich domain of Sec23/24"/>
    <property type="match status" value="1"/>
</dbReference>
<dbReference type="GO" id="GO:0006886">
    <property type="term" value="P:intracellular protein transport"/>
    <property type="evidence" value="ECO:0007669"/>
    <property type="project" value="InterPro"/>
</dbReference>
<dbReference type="GO" id="GO:0008270">
    <property type="term" value="F:zinc ion binding"/>
    <property type="evidence" value="ECO:0007669"/>
    <property type="project" value="InterPro"/>
</dbReference>
<dbReference type="GO" id="GO:0000149">
    <property type="term" value="F:SNARE binding"/>
    <property type="evidence" value="ECO:0007669"/>
    <property type="project" value="TreeGrafter"/>
</dbReference>
<dbReference type="Proteomes" id="UP000664859">
    <property type="component" value="Unassembled WGS sequence"/>
</dbReference>
<dbReference type="Gene3D" id="3.40.50.410">
    <property type="entry name" value="von Willebrand factor, type A domain"/>
    <property type="match status" value="1"/>
</dbReference>
<keyword evidence="2" id="KW-1185">Reference proteome</keyword>
<protein>
    <recommendedName>
        <fullName evidence="3">VWFA domain-containing protein</fullName>
    </recommendedName>
</protein>
<gene>
    <name evidence="1" type="ORF">JKP88DRAFT_354015</name>
</gene>
<evidence type="ECO:0008006" key="3">
    <source>
        <dbReference type="Google" id="ProtNLM"/>
    </source>
</evidence>
<dbReference type="PANTHER" id="PTHR13803">
    <property type="entry name" value="SEC24-RELATED PROTEIN"/>
    <property type="match status" value="1"/>
</dbReference>
<dbReference type="InterPro" id="IPR036465">
    <property type="entry name" value="vWFA_dom_sf"/>
</dbReference>
<evidence type="ECO:0000313" key="2">
    <source>
        <dbReference type="Proteomes" id="UP000664859"/>
    </source>
</evidence>
<comment type="caution">
    <text evidence="1">The sequence shown here is derived from an EMBL/GenBank/DDBJ whole genome shotgun (WGS) entry which is preliminary data.</text>
</comment>
<dbReference type="GO" id="GO:0090110">
    <property type="term" value="P:COPII-coated vesicle cargo loading"/>
    <property type="evidence" value="ECO:0007669"/>
    <property type="project" value="TreeGrafter"/>
</dbReference>
<dbReference type="EMBL" id="JAFCMP010000117">
    <property type="protein sequence ID" value="KAG5185901.1"/>
    <property type="molecule type" value="Genomic_DNA"/>
</dbReference>
<dbReference type="OrthoDB" id="10064214at2759"/>
<organism evidence="1 2">
    <name type="scientific">Tribonema minus</name>
    <dbReference type="NCBI Taxonomy" id="303371"/>
    <lineage>
        <taxon>Eukaryota</taxon>
        <taxon>Sar</taxon>
        <taxon>Stramenopiles</taxon>
        <taxon>Ochrophyta</taxon>
        <taxon>PX clade</taxon>
        <taxon>Xanthophyceae</taxon>
        <taxon>Tribonematales</taxon>
        <taxon>Tribonemataceae</taxon>
        <taxon>Tribonema</taxon>
    </lineage>
</organism>
<proteinExistence type="predicted"/>
<dbReference type="GO" id="GO:0030127">
    <property type="term" value="C:COPII vesicle coat"/>
    <property type="evidence" value="ECO:0007669"/>
    <property type="project" value="InterPro"/>
</dbReference>
<evidence type="ECO:0000313" key="1">
    <source>
        <dbReference type="EMBL" id="KAG5185901.1"/>
    </source>
</evidence>
<dbReference type="GO" id="GO:0070971">
    <property type="term" value="C:endoplasmic reticulum exit site"/>
    <property type="evidence" value="ECO:0007669"/>
    <property type="project" value="TreeGrafter"/>
</dbReference>
<dbReference type="InterPro" id="IPR036174">
    <property type="entry name" value="Znf_Sec23_Sec24_sf"/>
</dbReference>
<dbReference type="PANTHER" id="PTHR13803:SF36">
    <property type="entry name" value="TYPE A VON WILLEBRAND FACTOR DOMAIN-CONTAINING PROTEIN"/>
    <property type="match status" value="1"/>
</dbReference>
<dbReference type="InterPro" id="IPR050550">
    <property type="entry name" value="SEC23_SEC24_subfamily"/>
</dbReference>
<accession>A0A835Z291</accession>
<dbReference type="SUPFAM" id="SSF82919">
    <property type="entry name" value="Zn-finger domain of Sec23/24"/>
    <property type="match status" value="1"/>
</dbReference>
<dbReference type="AlphaFoldDB" id="A0A835Z291"/>
<name>A0A835Z291_9STRA</name>
<dbReference type="SUPFAM" id="SSF53300">
    <property type="entry name" value="vWA-like"/>
    <property type="match status" value="1"/>
</dbReference>
<reference evidence="1" key="1">
    <citation type="submission" date="2021-02" db="EMBL/GenBank/DDBJ databases">
        <title>First Annotated Genome of the Yellow-green Alga Tribonema minus.</title>
        <authorList>
            <person name="Mahan K.M."/>
        </authorList>
    </citation>
    <scope>NUCLEOTIDE SEQUENCE</scope>
    <source>
        <strain evidence="1">UTEX B ZZ1240</strain>
    </source>
</reference>